<gene>
    <name evidence="1" type="ORF">B9Q04_19180</name>
</gene>
<dbReference type="EMBL" id="NEXF01000688">
    <property type="protein sequence ID" value="PSO04961.1"/>
    <property type="molecule type" value="Genomic_DNA"/>
</dbReference>
<evidence type="ECO:0000313" key="1">
    <source>
        <dbReference type="EMBL" id="PSO04961.1"/>
    </source>
</evidence>
<dbReference type="AlphaFoldDB" id="A0A2R6C260"/>
<comment type="caution">
    <text evidence="1">The sequence shown here is derived from an EMBL/GenBank/DDBJ whole genome shotgun (WGS) entry which is preliminary data.</text>
</comment>
<evidence type="ECO:0000313" key="2">
    <source>
        <dbReference type="Proteomes" id="UP000242015"/>
    </source>
</evidence>
<sequence>MPKLPNNIVHKAALYYAAYKLTLRGWGVEVKPSGEKGADLVIYDRRGDRRKRHTVKVKGLQERHACVFEDREDIETLPEYVIVVRVNPEKPEEEPEVFVLNRDTVKKRVQGIYLKSKRL</sequence>
<name>A0A2R6C260_9ARCH</name>
<protein>
    <recommendedName>
        <fullName evidence="3">PD(D/E)XK endonuclease domain-containing protein</fullName>
    </recommendedName>
</protein>
<organism evidence="1 2">
    <name type="scientific">Candidatus Marsarchaeota G2 archaeon BE_D</name>
    <dbReference type="NCBI Taxonomy" id="1978158"/>
    <lineage>
        <taxon>Archaea</taxon>
        <taxon>Candidatus Marsarchaeota</taxon>
        <taxon>Candidatus Marsarchaeota group 2</taxon>
    </lineage>
</organism>
<accession>A0A2R6C260</accession>
<evidence type="ECO:0008006" key="3">
    <source>
        <dbReference type="Google" id="ProtNLM"/>
    </source>
</evidence>
<proteinExistence type="predicted"/>
<dbReference type="Proteomes" id="UP000242015">
    <property type="component" value="Unassembled WGS sequence"/>
</dbReference>
<reference evidence="1 2" key="1">
    <citation type="submission" date="2017-04" db="EMBL/GenBank/DDBJ databases">
        <title>Novel microbial lineages endemic to geothermal iron-oxide mats fill important gaps in the evolutionary history of Archaea.</title>
        <authorList>
            <person name="Jay Z.J."/>
            <person name="Beam J.P."/>
            <person name="Dlakic M."/>
            <person name="Rusch D.B."/>
            <person name="Kozubal M.A."/>
            <person name="Inskeep W.P."/>
        </authorList>
    </citation>
    <scope>NUCLEOTIDE SEQUENCE [LARGE SCALE GENOMIC DNA]</scope>
    <source>
        <strain evidence="1">BE_D</strain>
    </source>
</reference>